<evidence type="ECO:0000259" key="5">
    <source>
        <dbReference type="Pfam" id="PF07317"/>
    </source>
</evidence>
<feature type="domain" description="PilZ" evidence="4">
    <location>
        <begin position="105"/>
        <end position="215"/>
    </location>
</feature>
<dbReference type="Proteomes" id="UP000292120">
    <property type="component" value="Unassembled WGS sequence"/>
</dbReference>
<name>A0A4Q9H3F0_9BURK</name>
<dbReference type="InterPro" id="IPR012349">
    <property type="entry name" value="Split_barrel_FMN-bd"/>
</dbReference>
<evidence type="ECO:0000259" key="4">
    <source>
        <dbReference type="Pfam" id="PF07238"/>
    </source>
</evidence>
<organism evidence="6 7">
    <name type="scientific">Aquabacterium lacunae</name>
    <dbReference type="NCBI Taxonomy" id="2528630"/>
    <lineage>
        <taxon>Bacteria</taxon>
        <taxon>Pseudomonadati</taxon>
        <taxon>Pseudomonadota</taxon>
        <taxon>Betaproteobacteria</taxon>
        <taxon>Burkholderiales</taxon>
        <taxon>Aquabacterium</taxon>
    </lineage>
</organism>
<evidence type="ECO:0000313" key="6">
    <source>
        <dbReference type="EMBL" id="TBO34598.1"/>
    </source>
</evidence>
<reference evidence="6 7" key="1">
    <citation type="submission" date="2019-02" db="EMBL/GenBank/DDBJ databases">
        <title>Aquabacterium sp. strain KMB7.</title>
        <authorList>
            <person name="Chen W.-M."/>
        </authorList>
    </citation>
    <scope>NUCLEOTIDE SEQUENCE [LARGE SCALE GENOMIC DNA]</scope>
    <source>
        <strain evidence="6 7">KMB7</strain>
    </source>
</reference>
<dbReference type="GO" id="GO:0035438">
    <property type="term" value="F:cyclic-di-GMP binding"/>
    <property type="evidence" value="ECO:0007669"/>
    <property type="project" value="InterPro"/>
</dbReference>
<dbReference type="InterPro" id="IPR009875">
    <property type="entry name" value="PilZ_domain"/>
</dbReference>
<evidence type="ECO:0000256" key="3">
    <source>
        <dbReference type="ARBA" id="ARBA00023143"/>
    </source>
</evidence>
<protein>
    <submittedName>
        <fullName evidence="6">Flagellar brake protein</fullName>
    </submittedName>
</protein>
<proteinExistence type="predicted"/>
<dbReference type="Gene3D" id="2.40.10.220">
    <property type="entry name" value="predicted glycosyltransferase like domains"/>
    <property type="match status" value="1"/>
</dbReference>
<keyword evidence="6" id="KW-0966">Cell projection</keyword>
<evidence type="ECO:0000313" key="7">
    <source>
        <dbReference type="Proteomes" id="UP000292120"/>
    </source>
</evidence>
<sequence>MSSAAEVQALLKQLQDKGTLVTLSGPGGLSYTTVLWSADAQRKVLSFSAESGDQRLQQLLEGDEVVAVAYLDAIKLQFDVLGAMLVRGGQTTITARYPEQLYRFQRRSSFRVKPLGKEPTIRFKHPAHPATVLTLRVLDISLGGVACLMPDNVPPMPAGCTARSCLLTLDDDTTLEVDMVIHHVSVMNPEVRSARLGCEMINLRGSDERALQNYINLTQKRRIALTR</sequence>
<dbReference type="Pfam" id="PF07238">
    <property type="entry name" value="PilZ"/>
    <property type="match status" value="1"/>
</dbReference>
<keyword evidence="7" id="KW-1185">Reference proteome</keyword>
<evidence type="ECO:0000256" key="2">
    <source>
        <dbReference type="ARBA" id="ARBA00022741"/>
    </source>
</evidence>
<keyword evidence="6" id="KW-0282">Flagellum</keyword>
<dbReference type="InterPro" id="IPR009926">
    <property type="entry name" value="T3SS_YcgR_PilZN"/>
</dbReference>
<dbReference type="AlphaFoldDB" id="A0A4Q9H3F0"/>
<dbReference type="Gene3D" id="2.30.110.10">
    <property type="entry name" value="Electron Transport, Fmn-binding Protein, Chain A"/>
    <property type="match status" value="1"/>
</dbReference>
<dbReference type="OrthoDB" id="5572581at2"/>
<evidence type="ECO:0000256" key="1">
    <source>
        <dbReference type="ARBA" id="ARBA00022636"/>
    </source>
</evidence>
<keyword evidence="6" id="KW-0969">Cilium</keyword>
<comment type="caution">
    <text evidence="6">The sequence shown here is derived from an EMBL/GenBank/DDBJ whole genome shotgun (WGS) entry which is preliminary data.</text>
</comment>
<feature type="domain" description="Type III secretion system flagellar brake protein YcgR PilZN" evidence="5">
    <location>
        <begin position="2"/>
        <end position="103"/>
    </location>
</feature>
<keyword evidence="3" id="KW-0975">Bacterial flagellum</keyword>
<dbReference type="Pfam" id="PF07317">
    <property type="entry name" value="PilZN"/>
    <property type="match status" value="1"/>
</dbReference>
<accession>A0A4Q9H3F0</accession>
<gene>
    <name evidence="6" type="ORF">EYS42_02905</name>
</gene>
<keyword evidence="1" id="KW-0973">c-di-GMP</keyword>
<dbReference type="EMBL" id="SIXI01000001">
    <property type="protein sequence ID" value="TBO34598.1"/>
    <property type="molecule type" value="Genomic_DNA"/>
</dbReference>
<keyword evidence="2" id="KW-0547">Nucleotide-binding</keyword>
<dbReference type="SUPFAM" id="SSF141371">
    <property type="entry name" value="PilZ domain-like"/>
    <property type="match status" value="1"/>
</dbReference>